<dbReference type="InterPro" id="IPR056798">
    <property type="entry name" value="ADH_Fe_C"/>
</dbReference>
<keyword evidence="3" id="KW-0520">NAD</keyword>
<dbReference type="GO" id="GO:0018506">
    <property type="term" value="F:maleylacetate reductase activity"/>
    <property type="evidence" value="ECO:0007669"/>
    <property type="project" value="InterPro"/>
</dbReference>
<dbReference type="PANTHER" id="PTHR11496:SF102">
    <property type="entry name" value="ALCOHOL DEHYDROGENASE 4"/>
    <property type="match status" value="1"/>
</dbReference>
<accession>A0A2T0AJ46</accession>
<dbReference type="AlphaFoldDB" id="A0A2T0AJ46"/>
<dbReference type="Proteomes" id="UP000239560">
    <property type="component" value="Unassembled WGS sequence"/>
</dbReference>
<evidence type="ECO:0000256" key="2">
    <source>
        <dbReference type="ARBA" id="ARBA00023002"/>
    </source>
</evidence>
<reference evidence="6 7" key="1">
    <citation type="journal article" date="2018" name="Elife">
        <title>Functional genomics of lipid metabolism in the oleaginous yeast Rhodosporidium toruloides.</title>
        <authorList>
            <person name="Coradetti S.T."/>
            <person name="Pinel D."/>
            <person name="Geiselman G."/>
            <person name="Ito M."/>
            <person name="Mondo S."/>
            <person name="Reilly M.C."/>
            <person name="Cheng Y.F."/>
            <person name="Bauer S."/>
            <person name="Grigoriev I."/>
            <person name="Gladden J.M."/>
            <person name="Simmons B.A."/>
            <person name="Brem R."/>
            <person name="Arkin A.P."/>
            <person name="Skerker J.M."/>
        </authorList>
    </citation>
    <scope>NUCLEOTIDE SEQUENCE [LARGE SCALE GENOMIC DNA]</scope>
    <source>
        <strain evidence="6 7">NBRC 0880</strain>
    </source>
</reference>
<dbReference type="EMBL" id="LCTV02000001">
    <property type="protein sequence ID" value="PRQ78033.1"/>
    <property type="molecule type" value="Genomic_DNA"/>
</dbReference>
<dbReference type="Pfam" id="PF00465">
    <property type="entry name" value="Fe-ADH"/>
    <property type="match status" value="1"/>
</dbReference>
<dbReference type="InterPro" id="IPR034786">
    <property type="entry name" value="MAR"/>
</dbReference>
<dbReference type="Gene3D" id="3.40.50.1970">
    <property type="match status" value="1"/>
</dbReference>
<dbReference type="CDD" id="cd08177">
    <property type="entry name" value="MAR"/>
    <property type="match status" value="1"/>
</dbReference>
<keyword evidence="2" id="KW-0560">Oxidoreductase</keyword>
<name>A0A2T0AJ46_RHOTO</name>
<dbReference type="GO" id="GO:0046872">
    <property type="term" value="F:metal ion binding"/>
    <property type="evidence" value="ECO:0007669"/>
    <property type="project" value="InterPro"/>
</dbReference>
<gene>
    <name evidence="6" type="ORF">AAT19DRAFT_9101</name>
</gene>
<feature type="domain" description="Alcohol dehydrogenase iron-type/glycerol dehydrogenase GldA" evidence="4">
    <location>
        <begin position="10"/>
        <end position="158"/>
    </location>
</feature>
<evidence type="ECO:0000259" key="5">
    <source>
        <dbReference type="Pfam" id="PF25137"/>
    </source>
</evidence>
<proteinExistence type="inferred from homology"/>
<dbReference type="OrthoDB" id="3360544at2759"/>
<dbReference type="Pfam" id="PF25137">
    <property type="entry name" value="ADH_Fe_C"/>
    <property type="match status" value="1"/>
</dbReference>
<feature type="domain" description="Fe-containing alcohol dehydrogenase-like C-terminal" evidence="5">
    <location>
        <begin position="178"/>
        <end position="360"/>
    </location>
</feature>
<dbReference type="Gene3D" id="1.20.1090.10">
    <property type="entry name" value="Dehydroquinate synthase-like - alpha domain"/>
    <property type="match status" value="1"/>
</dbReference>
<evidence type="ECO:0000256" key="3">
    <source>
        <dbReference type="ARBA" id="ARBA00023027"/>
    </source>
</evidence>
<dbReference type="InterPro" id="IPR001670">
    <property type="entry name" value="ADH_Fe/GldA"/>
</dbReference>
<protein>
    <submittedName>
        <fullName evidence="6">Iron-containing alcohol dehydrogenase</fullName>
    </submittedName>
</protein>
<dbReference type="GO" id="GO:0004022">
    <property type="term" value="F:alcohol dehydrogenase (NAD+) activity"/>
    <property type="evidence" value="ECO:0007669"/>
    <property type="project" value="TreeGrafter"/>
</dbReference>
<evidence type="ECO:0000259" key="4">
    <source>
        <dbReference type="Pfam" id="PF00465"/>
    </source>
</evidence>
<evidence type="ECO:0000256" key="1">
    <source>
        <dbReference type="ARBA" id="ARBA00007358"/>
    </source>
</evidence>
<evidence type="ECO:0000313" key="7">
    <source>
        <dbReference type="Proteomes" id="UP000239560"/>
    </source>
</evidence>
<dbReference type="PANTHER" id="PTHR11496">
    <property type="entry name" value="ALCOHOL DEHYDROGENASE"/>
    <property type="match status" value="1"/>
</dbReference>
<organism evidence="6 7">
    <name type="scientific">Rhodotorula toruloides</name>
    <name type="common">Yeast</name>
    <name type="synonym">Rhodosporidium toruloides</name>
    <dbReference type="NCBI Taxonomy" id="5286"/>
    <lineage>
        <taxon>Eukaryota</taxon>
        <taxon>Fungi</taxon>
        <taxon>Dikarya</taxon>
        <taxon>Basidiomycota</taxon>
        <taxon>Pucciniomycotina</taxon>
        <taxon>Microbotryomycetes</taxon>
        <taxon>Sporidiobolales</taxon>
        <taxon>Sporidiobolaceae</taxon>
        <taxon>Rhodotorula</taxon>
    </lineage>
</organism>
<evidence type="ECO:0000313" key="6">
    <source>
        <dbReference type="EMBL" id="PRQ78033.1"/>
    </source>
</evidence>
<dbReference type="SUPFAM" id="SSF56796">
    <property type="entry name" value="Dehydroquinate synthase-like"/>
    <property type="match status" value="1"/>
</dbReference>
<comment type="caution">
    <text evidence="6">The sequence shown here is derived from an EMBL/GenBank/DDBJ whole genome shotgun (WGS) entry which is preliminary data.</text>
</comment>
<dbReference type="InterPro" id="IPR039697">
    <property type="entry name" value="Alcohol_dehydrogenase_Fe"/>
</dbReference>
<comment type="similarity">
    <text evidence="1">Belongs to the iron-containing alcohol dehydrogenase family.</text>
</comment>
<sequence>MQPFVYTALPARVVFGFGTAKQVAHEVARLGCSRALVLTTPQQVAAGEQVQADLGDLNVGIYSKAAMHTPLEVTLDALAQAKALDADCCVAVGGGSTIGLAKALALHSPDSAKLKIVAIPTTYAGSEATPIIGQTEIGKDGKPLKTTQKTMKASLSLVLPEVIVYDVDLTLTLSPQMTVISGLNAIAHAVEALWAVEANPIISTLAVQGIEAIARSLLLIKADSQSKDGRADALFGAWACGTCLGAVGMSLHHKLCHTLGGSFNMPHAETHTVILPHAVAYNAPFAADAVSRVAKALGVANAAQGLYDLSKENGAPYSLKSLGFKEEDLERAAEIAARAPYPNPAPLVKEKLLVLLRNAYEGVRPS</sequence>